<comment type="caution">
    <text evidence="2">The sequence shown here is derived from an EMBL/GenBank/DDBJ whole genome shotgun (WGS) entry which is preliminary data.</text>
</comment>
<protein>
    <submittedName>
        <fullName evidence="2">Uncharacterized protein</fullName>
    </submittedName>
</protein>
<sequence>ARQVFPHVAQSERPTAPPGLALLKVSALAPSTSAAAGAQFALESDASSNWIPRTTQRTRVQIRNTFIEEVEADDEDLYCVDGPESAGTPFQPKWRSGGHLRCASEPMAQPAASWEPWPRSSEAASPLAPLDFPRYVPLPPHLRSSGLWEPMSVDRN</sequence>
<reference evidence="2" key="1">
    <citation type="submission" date="2021-02" db="EMBL/GenBank/DDBJ databases">
        <authorList>
            <person name="Dougan E. K."/>
            <person name="Rhodes N."/>
            <person name="Thang M."/>
            <person name="Chan C."/>
        </authorList>
    </citation>
    <scope>NUCLEOTIDE SEQUENCE</scope>
</reference>
<feature type="region of interest" description="Disordered" evidence="1">
    <location>
        <begin position="78"/>
        <end position="97"/>
    </location>
</feature>
<name>A0A813HGM6_POLGL</name>
<keyword evidence="3" id="KW-1185">Reference proteome</keyword>
<proteinExistence type="predicted"/>
<evidence type="ECO:0000313" key="2">
    <source>
        <dbReference type="EMBL" id="CAE8636763.1"/>
    </source>
</evidence>
<evidence type="ECO:0000256" key="1">
    <source>
        <dbReference type="SAM" id="MobiDB-lite"/>
    </source>
</evidence>
<dbReference type="EMBL" id="CAJNNV010031545">
    <property type="protein sequence ID" value="CAE8636763.1"/>
    <property type="molecule type" value="Genomic_DNA"/>
</dbReference>
<feature type="non-terminal residue" evidence="2">
    <location>
        <position position="156"/>
    </location>
</feature>
<organism evidence="2 3">
    <name type="scientific">Polarella glacialis</name>
    <name type="common">Dinoflagellate</name>
    <dbReference type="NCBI Taxonomy" id="89957"/>
    <lineage>
        <taxon>Eukaryota</taxon>
        <taxon>Sar</taxon>
        <taxon>Alveolata</taxon>
        <taxon>Dinophyceae</taxon>
        <taxon>Suessiales</taxon>
        <taxon>Suessiaceae</taxon>
        <taxon>Polarella</taxon>
    </lineage>
</organism>
<gene>
    <name evidence="2" type="ORF">PGLA1383_LOCUS52170</name>
</gene>
<dbReference type="Proteomes" id="UP000654075">
    <property type="component" value="Unassembled WGS sequence"/>
</dbReference>
<accession>A0A813HGM6</accession>
<dbReference type="AlphaFoldDB" id="A0A813HGM6"/>
<evidence type="ECO:0000313" key="3">
    <source>
        <dbReference type="Proteomes" id="UP000654075"/>
    </source>
</evidence>